<protein>
    <submittedName>
        <fullName evidence="1">Uncharacterized protein</fullName>
    </submittedName>
</protein>
<name>A0A0A0EJS3_9RHOB</name>
<comment type="caution">
    <text evidence="1">The sequence shown here is derived from an EMBL/GenBank/DDBJ whole genome shotgun (WGS) entry which is preliminary data.</text>
</comment>
<dbReference type="EMBL" id="AQQX01000001">
    <property type="protein sequence ID" value="KGM50358.1"/>
    <property type="molecule type" value="Genomic_DNA"/>
</dbReference>
<dbReference type="RefSeq" id="WP_043744501.1">
    <property type="nucleotide sequence ID" value="NZ_AQQX01000001.1"/>
</dbReference>
<organism evidence="1 2">
    <name type="scientific">Pseudooceanicola atlanticus</name>
    <dbReference type="NCBI Taxonomy" id="1461694"/>
    <lineage>
        <taxon>Bacteria</taxon>
        <taxon>Pseudomonadati</taxon>
        <taxon>Pseudomonadota</taxon>
        <taxon>Alphaproteobacteria</taxon>
        <taxon>Rhodobacterales</taxon>
        <taxon>Paracoccaceae</taxon>
        <taxon>Pseudooceanicola</taxon>
    </lineage>
</organism>
<proteinExistence type="predicted"/>
<dbReference type="Proteomes" id="UP000030004">
    <property type="component" value="Unassembled WGS sequence"/>
</dbReference>
<evidence type="ECO:0000313" key="1">
    <source>
        <dbReference type="EMBL" id="KGM50358.1"/>
    </source>
</evidence>
<gene>
    <name evidence="1" type="ORF">ATO9_02375</name>
</gene>
<dbReference type="eggNOG" id="ENOG503085U">
    <property type="taxonomic scope" value="Bacteria"/>
</dbReference>
<reference evidence="1 2" key="1">
    <citation type="journal article" date="2015" name="Antonie Van Leeuwenhoek">
        <title>Pseudooceanicola atlanticus gen. nov. sp. nov., isolated from surface seawater of the Atlantic Ocean and reclassification of Oceanicola batsensis, Oceanicola marinus, Oceanicola nitratireducens, Oceanicola nanhaiensis, Oceanicola antarcticus and Oceanicola flagellatus, as Pseudooceanicola batsensis comb. nov., Pseudooceanicola marinus comb. nov., Pseudooceanicola nitratireducens comb. nov., Pseudooceanicola nanhaiensis comb. nov., Pseudooceanicola antarcticus comb. nov., and Pseudooceanicola flagellatus comb. nov.</title>
        <authorList>
            <person name="Lai Q."/>
            <person name="Li G."/>
            <person name="Liu X."/>
            <person name="Du Y."/>
            <person name="Sun F."/>
            <person name="Shao Z."/>
        </authorList>
    </citation>
    <scope>NUCLEOTIDE SEQUENCE [LARGE SCALE GENOMIC DNA]</scope>
    <source>
        <strain evidence="1 2">22II-s11g</strain>
    </source>
</reference>
<dbReference type="OrthoDB" id="975289at2"/>
<keyword evidence="2" id="KW-1185">Reference proteome</keyword>
<sequence length="324" mass="37468">MFHDEIEAARARLPLRMAMPYYDDRDSAWLLARRMRGDARIADLRSGPEARFLDRPLLRPLVAGCGGVLRRADVAALAEAQSLADTDDLSRAGWEALGAAFDLRWMDFELSFADWGVGQDRGWHQMSRDGGNLVVQLAFPTDHAALMRRYLPEMPRHKFEYQLHPVRRDGRPTLAWARLDIDPARGVALIEEIQSDWLRFAARQVAHVAEQEPRSRHLKGLRAYEADLRVLYGRVWPRAMMLAVLEVLAHLRCREVWIHQPWTGNLLKSCNGPVSIYRDLPRAFGFDPTGEAPHFLARPRRRLLRKLRVGPDHRRRPIFWRLDL</sequence>
<accession>A0A0A0EJS3</accession>
<dbReference type="AlphaFoldDB" id="A0A0A0EJS3"/>
<evidence type="ECO:0000313" key="2">
    <source>
        <dbReference type="Proteomes" id="UP000030004"/>
    </source>
</evidence>